<dbReference type="AlphaFoldDB" id="A0AA35XG44"/>
<accession>A0AA35XG44</accession>
<name>A0AA35XG44_GEOBA</name>
<evidence type="ECO:0000313" key="2">
    <source>
        <dbReference type="Proteomes" id="UP001174909"/>
    </source>
</evidence>
<keyword evidence="1" id="KW-0645">Protease</keyword>
<dbReference type="InterPro" id="IPR011249">
    <property type="entry name" value="Metalloenz_LuxS/M16"/>
</dbReference>
<reference evidence="1" key="1">
    <citation type="submission" date="2023-03" db="EMBL/GenBank/DDBJ databases">
        <authorList>
            <person name="Steffen K."/>
            <person name="Cardenas P."/>
        </authorList>
    </citation>
    <scope>NUCLEOTIDE SEQUENCE</scope>
</reference>
<sequence length="109" mass="12270">MQEGDTLHGYTINSVTDVPEFDLVAVQLTHNRTGAKHLHLARDDDNNSFGVAFRTVPRDSSGVAHILEHTVLCGSRKYPVRDPFFKMMNRSMATFMNAFTGMCCYVVCR</sequence>
<dbReference type="Proteomes" id="UP001174909">
    <property type="component" value="Unassembled WGS sequence"/>
</dbReference>
<dbReference type="EMBL" id="CASHTH010003839">
    <property type="protein sequence ID" value="CAI8050200.1"/>
    <property type="molecule type" value="Genomic_DNA"/>
</dbReference>
<dbReference type="GO" id="GO:0046872">
    <property type="term" value="F:metal ion binding"/>
    <property type="evidence" value="ECO:0007669"/>
    <property type="project" value="InterPro"/>
</dbReference>
<dbReference type="GO" id="GO:0005759">
    <property type="term" value="C:mitochondrial matrix"/>
    <property type="evidence" value="ECO:0007669"/>
    <property type="project" value="TreeGrafter"/>
</dbReference>
<gene>
    <name evidence="1" type="ORF">GBAR_LOCUS27600</name>
</gene>
<dbReference type="GO" id="GO:0004222">
    <property type="term" value="F:metalloendopeptidase activity"/>
    <property type="evidence" value="ECO:0007669"/>
    <property type="project" value="TreeGrafter"/>
</dbReference>
<keyword evidence="2" id="KW-1185">Reference proteome</keyword>
<dbReference type="GO" id="GO:0016485">
    <property type="term" value="P:protein processing"/>
    <property type="evidence" value="ECO:0007669"/>
    <property type="project" value="TreeGrafter"/>
</dbReference>
<organism evidence="1 2">
    <name type="scientific">Geodia barretti</name>
    <name type="common">Barrett's horny sponge</name>
    <dbReference type="NCBI Taxonomy" id="519541"/>
    <lineage>
        <taxon>Eukaryota</taxon>
        <taxon>Metazoa</taxon>
        <taxon>Porifera</taxon>
        <taxon>Demospongiae</taxon>
        <taxon>Heteroscleromorpha</taxon>
        <taxon>Tetractinellida</taxon>
        <taxon>Astrophorina</taxon>
        <taxon>Geodiidae</taxon>
        <taxon>Geodia</taxon>
    </lineage>
</organism>
<keyword evidence="1" id="KW-0378">Hydrolase</keyword>
<proteinExistence type="predicted"/>
<dbReference type="SUPFAM" id="SSF63411">
    <property type="entry name" value="LuxS/MPP-like metallohydrolase"/>
    <property type="match status" value="1"/>
</dbReference>
<dbReference type="PANTHER" id="PTHR43016">
    <property type="entry name" value="PRESEQUENCE PROTEASE"/>
    <property type="match status" value="1"/>
</dbReference>
<evidence type="ECO:0000313" key="1">
    <source>
        <dbReference type="EMBL" id="CAI8050200.1"/>
    </source>
</evidence>
<dbReference type="PANTHER" id="PTHR43016:SF13">
    <property type="entry name" value="PRESEQUENCE PROTEASE, MITOCHONDRIAL"/>
    <property type="match status" value="1"/>
</dbReference>
<comment type="caution">
    <text evidence="1">The sequence shown here is derived from an EMBL/GenBank/DDBJ whole genome shotgun (WGS) entry which is preliminary data.</text>
</comment>
<protein>
    <submittedName>
        <fullName evidence="1">Presequence protease, mitochondrial</fullName>
    </submittedName>
</protein>
<dbReference type="Gene3D" id="3.30.830.10">
    <property type="entry name" value="Metalloenzyme, LuxS/M16 peptidase-like"/>
    <property type="match status" value="1"/>
</dbReference>